<dbReference type="RefSeq" id="WP_213234907.1">
    <property type="nucleotide sequence ID" value="NZ_JAHBCL010000001.1"/>
</dbReference>
<keyword evidence="1" id="KW-0472">Membrane</keyword>
<dbReference type="Pfam" id="PF11193">
    <property type="entry name" value="DUF2812"/>
    <property type="match status" value="1"/>
</dbReference>
<dbReference type="InterPro" id="IPR021359">
    <property type="entry name" value="DUF2812"/>
</dbReference>
<gene>
    <name evidence="2" type="ORF">KHM83_00360</name>
</gene>
<protein>
    <submittedName>
        <fullName evidence="2">DUF2812 domain-containing protein</fullName>
    </submittedName>
</protein>
<keyword evidence="1" id="KW-1133">Transmembrane helix</keyword>
<comment type="caution">
    <text evidence="2">The sequence shown here is derived from an EMBL/GenBank/DDBJ whole genome shotgun (WGS) entry which is preliminary data.</text>
</comment>
<proteinExistence type="predicted"/>
<keyword evidence="1" id="KW-0812">Transmembrane</keyword>
<dbReference type="Proteomes" id="UP000746471">
    <property type="component" value="Unassembled WGS sequence"/>
</dbReference>
<reference evidence="2 3" key="1">
    <citation type="submission" date="2021-05" db="EMBL/GenBank/DDBJ databases">
        <title>Fusibacter ferrireducens sp. nov., an anaerobic, sulfur- and Fe-reducing bacterium isolated from the mangrove sediment.</title>
        <authorList>
            <person name="Qiu D."/>
        </authorList>
    </citation>
    <scope>NUCLEOTIDE SEQUENCE [LARGE SCALE GENOMIC DNA]</scope>
    <source>
        <strain evidence="2 3">DSM 12116</strain>
    </source>
</reference>
<evidence type="ECO:0000313" key="3">
    <source>
        <dbReference type="Proteomes" id="UP000746471"/>
    </source>
</evidence>
<feature type="transmembrane region" description="Helical" evidence="1">
    <location>
        <begin position="145"/>
        <end position="166"/>
    </location>
</feature>
<dbReference type="EMBL" id="JAHBCL010000001">
    <property type="protein sequence ID" value="MBS7525118.1"/>
    <property type="molecule type" value="Genomic_DNA"/>
</dbReference>
<accession>A0ABS5PJB1</accession>
<sequence length="209" mass="23950">MQKRVRRYFFDFINGQEKWLNDMAKRGYRLKGCGMLTYDFESCQPNAFEYAVIFAGNLTNARAKDYQAYIETMGFRTFTKNIGLKYAFGKVKWRPYGKGFGQIATAPGNYNNELLILEKEQDGQPFELHTDAADQYESVKAVAMVYGWEVMMTAVLFALTFLPAAVNSTIALIWGIRGLLLILGILFGRPMVKSVREAKHLKDESRLYE</sequence>
<evidence type="ECO:0000313" key="2">
    <source>
        <dbReference type="EMBL" id="MBS7525118.1"/>
    </source>
</evidence>
<evidence type="ECO:0000256" key="1">
    <source>
        <dbReference type="SAM" id="Phobius"/>
    </source>
</evidence>
<feature type="transmembrane region" description="Helical" evidence="1">
    <location>
        <begin position="172"/>
        <end position="192"/>
    </location>
</feature>
<organism evidence="2 3">
    <name type="scientific">Fusibacter paucivorans</name>
    <dbReference type="NCBI Taxonomy" id="76009"/>
    <lineage>
        <taxon>Bacteria</taxon>
        <taxon>Bacillati</taxon>
        <taxon>Bacillota</taxon>
        <taxon>Clostridia</taxon>
        <taxon>Eubacteriales</taxon>
        <taxon>Eubacteriales Family XII. Incertae Sedis</taxon>
        <taxon>Fusibacter</taxon>
    </lineage>
</organism>
<keyword evidence="3" id="KW-1185">Reference proteome</keyword>
<name>A0ABS5PJB1_9FIRM</name>